<sequence length="352" mass="36915">MFKNTLLRSLSISSATALVLGLSACGSGDAGGAGGEEQLRIGATVYEMTSFVTAGKEGMDQYAADRDIELLWNSAGNDVNTQASQVEQYVNAGVDAIVILPVQADSLGPQVAQAKTAGIPVFTVNTRIISEDLTGTLLPDDVESGVQEAEAMVEELGGKGNVVILQGPLGASGQIDRTEGNKKVLDENPGIKVLAQDAANWKRDDAINKMKNWISAFGDDIDGVIAQNDDMGLGAVQAMREAGMDDIPVVGVDGIEDGLEAVKSGDFIQTSLQNGSVELASGLAVAAKHVRGENPDLNLVYHMPEITPENVDVAYEHVVSKRDEFLAGLSDMVDENIAAGNVAYEGLPGQTR</sequence>
<dbReference type="RefSeq" id="WP_005267415.1">
    <property type="nucleotide sequence ID" value="NZ_ANPE02000070.1"/>
</dbReference>
<dbReference type="PROSITE" id="PS51257">
    <property type="entry name" value="PROKAR_LIPOPROTEIN"/>
    <property type="match status" value="1"/>
</dbReference>
<protein>
    <submittedName>
        <fullName evidence="5">Periplasmic binding protein/LacI transcriptional regulator</fullName>
    </submittedName>
</protein>
<comment type="subcellular location">
    <subcellularLocation>
        <location evidence="1">Cell envelope</location>
    </subcellularLocation>
</comment>
<proteinExistence type="inferred from homology"/>
<dbReference type="InterPro" id="IPR025997">
    <property type="entry name" value="SBP_2_dom"/>
</dbReference>
<evidence type="ECO:0000256" key="1">
    <source>
        <dbReference type="ARBA" id="ARBA00004196"/>
    </source>
</evidence>
<feature type="domain" description="Periplasmic binding protein" evidence="4">
    <location>
        <begin position="50"/>
        <end position="293"/>
    </location>
</feature>
<organism evidence="5 6">
    <name type="scientific">Arthrobacter crystallopoietes BAB-32</name>
    <dbReference type="NCBI Taxonomy" id="1246476"/>
    <lineage>
        <taxon>Bacteria</taxon>
        <taxon>Bacillati</taxon>
        <taxon>Actinomycetota</taxon>
        <taxon>Actinomycetes</taxon>
        <taxon>Micrococcales</taxon>
        <taxon>Micrococcaceae</taxon>
        <taxon>Crystallibacter</taxon>
    </lineage>
</organism>
<evidence type="ECO:0000256" key="2">
    <source>
        <dbReference type="ARBA" id="ARBA00007639"/>
    </source>
</evidence>
<keyword evidence="6" id="KW-1185">Reference proteome</keyword>
<gene>
    <name evidence="5" type="ORF">D477_003843</name>
</gene>
<dbReference type="CDD" id="cd06313">
    <property type="entry name" value="PBP1_ABC_ThpA_XypA"/>
    <property type="match status" value="1"/>
</dbReference>
<reference evidence="5 6" key="1">
    <citation type="journal article" date="2013" name="Genome Announc.">
        <title>Draft Genome Sequence of Arthrobacter crystallopoietes Strain BAB-32, Revealing Genes for Bioremediation.</title>
        <authorList>
            <person name="Joshi M.N."/>
            <person name="Pandit A.S."/>
            <person name="Sharma A."/>
            <person name="Pandya R.V."/>
            <person name="Desai S.M."/>
            <person name="Saxena A.K."/>
            <person name="Bagatharia S.B."/>
        </authorList>
    </citation>
    <scope>NUCLEOTIDE SEQUENCE [LARGE SCALE GENOMIC DNA]</scope>
    <source>
        <strain evidence="5 6">BAB-32</strain>
    </source>
</reference>
<dbReference type="GO" id="GO:0030313">
    <property type="term" value="C:cell envelope"/>
    <property type="evidence" value="ECO:0007669"/>
    <property type="project" value="UniProtKB-SubCell"/>
</dbReference>
<dbReference type="InterPro" id="IPR028082">
    <property type="entry name" value="Peripla_BP_I"/>
</dbReference>
<dbReference type="Proteomes" id="UP000010729">
    <property type="component" value="Unassembled WGS sequence"/>
</dbReference>
<dbReference type="EMBL" id="ANPE02000070">
    <property type="protein sequence ID" value="EMY35543.1"/>
    <property type="molecule type" value="Genomic_DNA"/>
</dbReference>
<dbReference type="AlphaFoldDB" id="N1VB51"/>
<dbReference type="Pfam" id="PF13407">
    <property type="entry name" value="Peripla_BP_4"/>
    <property type="match status" value="1"/>
</dbReference>
<evidence type="ECO:0000313" key="6">
    <source>
        <dbReference type="Proteomes" id="UP000010729"/>
    </source>
</evidence>
<comment type="caution">
    <text evidence="5">The sequence shown here is derived from an EMBL/GenBank/DDBJ whole genome shotgun (WGS) entry which is preliminary data.</text>
</comment>
<dbReference type="SUPFAM" id="SSF53822">
    <property type="entry name" value="Periplasmic binding protein-like I"/>
    <property type="match status" value="1"/>
</dbReference>
<dbReference type="PANTHER" id="PTHR46847">
    <property type="entry name" value="D-ALLOSE-BINDING PERIPLASMIC PROTEIN-RELATED"/>
    <property type="match status" value="1"/>
</dbReference>
<comment type="similarity">
    <text evidence="2">Belongs to the bacterial solute-binding protein 2 family.</text>
</comment>
<keyword evidence="3" id="KW-0732">Signal</keyword>
<dbReference type="Gene3D" id="3.40.50.2300">
    <property type="match status" value="2"/>
</dbReference>
<evidence type="ECO:0000313" key="5">
    <source>
        <dbReference type="EMBL" id="EMY35543.1"/>
    </source>
</evidence>
<dbReference type="OrthoDB" id="9813037at2"/>
<accession>N1VB51</accession>
<evidence type="ECO:0000259" key="4">
    <source>
        <dbReference type="Pfam" id="PF13407"/>
    </source>
</evidence>
<dbReference type="PANTHER" id="PTHR46847:SF1">
    <property type="entry name" value="D-ALLOSE-BINDING PERIPLASMIC PROTEIN-RELATED"/>
    <property type="match status" value="1"/>
</dbReference>
<dbReference type="GO" id="GO:0030246">
    <property type="term" value="F:carbohydrate binding"/>
    <property type="evidence" value="ECO:0007669"/>
    <property type="project" value="UniProtKB-ARBA"/>
</dbReference>
<evidence type="ECO:0000256" key="3">
    <source>
        <dbReference type="ARBA" id="ARBA00022729"/>
    </source>
</evidence>
<name>N1VB51_9MICC</name>